<feature type="transmembrane region" description="Helical" evidence="13">
    <location>
        <begin position="51"/>
        <end position="73"/>
    </location>
</feature>
<dbReference type="GO" id="GO:0004222">
    <property type="term" value="F:metalloendopeptidase activity"/>
    <property type="evidence" value="ECO:0007669"/>
    <property type="project" value="InterPro"/>
</dbReference>
<feature type="transmembrane region" description="Helical" evidence="13">
    <location>
        <begin position="201"/>
        <end position="222"/>
    </location>
</feature>
<dbReference type="SUPFAM" id="SSF48452">
    <property type="entry name" value="TPR-like"/>
    <property type="match status" value="1"/>
</dbReference>
<dbReference type="InterPro" id="IPR001915">
    <property type="entry name" value="Peptidase_M48"/>
</dbReference>
<evidence type="ECO:0000256" key="2">
    <source>
        <dbReference type="ARBA" id="ARBA00022475"/>
    </source>
</evidence>
<keyword evidence="6" id="KW-0378">Hydrolase</keyword>
<comment type="cofactor">
    <cofactor evidence="1">
        <name>Zn(2+)</name>
        <dbReference type="ChEBI" id="CHEBI:29105"/>
    </cofactor>
</comment>
<dbReference type="PANTHER" id="PTHR43221:SF2">
    <property type="entry name" value="PROTEASE HTPX HOMOLOG"/>
    <property type="match status" value="1"/>
</dbReference>
<keyword evidence="11" id="KW-0802">TPR repeat</keyword>
<sequence length="478" mass="54616">PRPLPFLVANLKFNLVILLPWMLINLLADLLALSEFTAVRRLLASPWGEPLLILAFFLLLLLIFPLLATRLWGCTPLPDTPLRRRLEEFCRRQGVKFRDIMLWPLFEGRLLTAGVMGLTGRFRHLLITPALIKALTVEELEAVVAHEIGHVKHHHLPLYLLFFLGFGLFANLASTPFLVLLLDSALLETLVLLSGKSPLTIIGLLGTVALVLLIVLYFRFLFGFFMRNFERQADLYALATVGDAGPLVRVFEKIAWLGGKIRDLPSWHHFSIGQRIDFLEASQRAPRLASRHHRKVRLALILFLLLLSTTAALLWRLPPELSEERAHGRLVESIIMEKIRTEPDNPAWLRYLGDLYYLRGQHREAVRAYEHALGLDRDQPDILNNLAWLLLTTDDLALFNPERALPLAQRAMRLLPEPHIIDTLATAWWLLGERDQAVALAEKALAGNPRERQYYQEQLHKFRYQPPPGPSGKRRTES</sequence>
<dbReference type="InterPro" id="IPR050083">
    <property type="entry name" value="HtpX_protease"/>
</dbReference>
<keyword evidence="8 13" id="KW-1133">Transmembrane helix</keyword>
<evidence type="ECO:0000256" key="9">
    <source>
        <dbReference type="ARBA" id="ARBA00023049"/>
    </source>
</evidence>
<keyword evidence="4 13" id="KW-0812">Transmembrane</keyword>
<evidence type="ECO:0000256" key="5">
    <source>
        <dbReference type="ARBA" id="ARBA00022723"/>
    </source>
</evidence>
<feature type="repeat" description="TPR" evidence="11">
    <location>
        <begin position="346"/>
        <end position="379"/>
    </location>
</feature>
<dbReference type="Gene3D" id="1.25.40.10">
    <property type="entry name" value="Tetratricopeptide repeat domain"/>
    <property type="match status" value="1"/>
</dbReference>
<feature type="region of interest" description="Disordered" evidence="12">
    <location>
        <begin position="459"/>
        <end position="478"/>
    </location>
</feature>
<comment type="caution">
    <text evidence="15">The sequence shown here is derived from an EMBL/GenBank/DDBJ whole genome shotgun (WGS) entry which is preliminary data.</text>
</comment>
<dbReference type="InterPro" id="IPR011990">
    <property type="entry name" value="TPR-like_helical_dom_sf"/>
</dbReference>
<keyword evidence="2" id="KW-1003">Cell membrane</keyword>
<evidence type="ECO:0000256" key="7">
    <source>
        <dbReference type="ARBA" id="ARBA00022833"/>
    </source>
</evidence>
<evidence type="ECO:0000313" key="15">
    <source>
        <dbReference type="EMBL" id="HET98591.1"/>
    </source>
</evidence>
<dbReference type="GO" id="GO:0046872">
    <property type="term" value="F:metal ion binding"/>
    <property type="evidence" value="ECO:0007669"/>
    <property type="project" value="UniProtKB-KW"/>
</dbReference>
<evidence type="ECO:0000256" key="6">
    <source>
        <dbReference type="ARBA" id="ARBA00022801"/>
    </source>
</evidence>
<dbReference type="PANTHER" id="PTHR43221">
    <property type="entry name" value="PROTEASE HTPX"/>
    <property type="match status" value="1"/>
</dbReference>
<keyword evidence="7" id="KW-0862">Zinc</keyword>
<feature type="transmembrane region" description="Helical" evidence="13">
    <location>
        <begin position="158"/>
        <end position="181"/>
    </location>
</feature>
<evidence type="ECO:0000256" key="13">
    <source>
        <dbReference type="SAM" id="Phobius"/>
    </source>
</evidence>
<dbReference type="Proteomes" id="UP000885986">
    <property type="component" value="Unassembled WGS sequence"/>
</dbReference>
<evidence type="ECO:0000256" key="12">
    <source>
        <dbReference type="SAM" id="MobiDB-lite"/>
    </source>
</evidence>
<evidence type="ECO:0000256" key="11">
    <source>
        <dbReference type="PROSITE-ProRule" id="PRU00339"/>
    </source>
</evidence>
<evidence type="ECO:0000256" key="10">
    <source>
        <dbReference type="ARBA" id="ARBA00023136"/>
    </source>
</evidence>
<feature type="transmembrane region" description="Helical" evidence="13">
    <location>
        <begin position="12"/>
        <end position="31"/>
    </location>
</feature>
<dbReference type="PROSITE" id="PS50005">
    <property type="entry name" value="TPR"/>
    <property type="match status" value="1"/>
</dbReference>
<evidence type="ECO:0000259" key="14">
    <source>
        <dbReference type="Pfam" id="PF01435"/>
    </source>
</evidence>
<dbReference type="InterPro" id="IPR019734">
    <property type="entry name" value="TPR_rpt"/>
</dbReference>
<dbReference type="EMBL" id="DSDS01000178">
    <property type="protein sequence ID" value="HET98591.1"/>
    <property type="molecule type" value="Genomic_DNA"/>
</dbReference>
<keyword evidence="5" id="KW-0479">Metal-binding</keyword>
<keyword evidence="3" id="KW-0645">Protease</keyword>
<reference evidence="15" key="1">
    <citation type="journal article" date="2020" name="mSystems">
        <title>Genome- and Community-Level Interaction Insights into Carbon Utilization and Element Cycling Functions of Hydrothermarchaeota in Hydrothermal Sediment.</title>
        <authorList>
            <person name="Zhou Z."/>
            <person name="Liu Y."/>
            <person name="Xu W."/>
            <person name="Pan J."/>
            <person name="Luo Z.H."/>
            <person name="Li M."/>
        </authorList>
    </citation>
    <scope>NUCLEOTIDE SEQUENCE [LARGE SCALE GENOMIC DNA]</scope>
    <source>
        <strain evidence="15">SpSt-1224</strain>
    </source>
</reference>
<dbReference type="GO" id="GO:0006508">
    <property type="term" value="P:proteolysis"/>
    <property type="evidence" value="ECO:0007669"/>
    <property type="project" value="UniProtKB-KW"/>
</dbReference>
<keyword evidence="9" id="KW-0482">Metalloprotease</keyword>
<proteinExistence type="predicted"/>
<dbReference type="CDD" id="cd07345">
    <property type="entry name" value="M48A_Ste24p-like"/>
    <property type="match status" value="1"/>
</dbReference>
<dbReference type="Pfam" id="PF13414">
    <property type="entry name" value="TPR_11"/>
    <property type="match status" value="1"/>
</dbReference>
<evidence type="ECO:0000256" key="3">
    <source>
        <dbReference type="ARBA" id="ARBA00022670"/>
    </source>
</evidence>
<evidence type="ECO:0000256" key="4">
    <source>
        <dbReference type="ARBA" id="ARBA00022692"/>
    </source>
</evidence>
<dbReference type="AlphaFoldDB" id="A0A7C2XS93"/>
<dbReference type="SMART" id="SM00028">
    <property type="entry name" value="TPR"/>
    <property type="match status" value="2"/>
</dbReference>
<accession>A0A7C2XS93</accession>
<protein>
    <submittedName>
        <fullName evidence="15">Tetratricopeptide repeat protein</fullName>
    </submittedName>
</protein>
<organism evidence="15">
    <name type="scientific">Desulfurivibrio alkaliphilus</name>
    <dbReference type="NCBI Taxonomy" id="427923"/>
    <lineage>
        <taxon>Bacteria</taxon>
        <taxon>Pseudomonadati</taxon>
        <taxon>Thermodesulfobacteriota</taxon>
        <taxon>Desulfobulbia</taxon>
        <taxon>Desulfobulbales</taxon>
        <taxon>Desulfobulbaceae</taxon>
        <taxon>Desulfurivibrio</taxon>
    </lineage>
</organism>
<feature type="domain" description="Peptidase M48" evidence="14">
    <location>
        <begin position="82"/>
        <end position="268"/>
    </location>
</feature>
<feature type="transmembrane region" description="Helical" evidence="13">
    <location>
        <begin position="296"/>
        <end position="315"/>
    </location>
</feature>
<dbReference type="Pfam" id="PF01435">
    <property type="entry name" value="Peptidase_M48"/>
    <property type="match status" value="1"/>
</dbReference>
<feature type="non-terminal residue" evidence="15">
    <location>
        <position position="1"/>
    </location>
</feature>
<gene>
    <name evidence="15" type="ORF">ENN98_07905</name>
</gene>
<evidence type="ECO:0000256" key="1">
    <source>
        <dbReference type="ARBA" id="ARBA00001947"/>
    </source>
</evidence>
<dbReference type="Gene3D" id="3.30.2010.10">
    <property type="entry name" value="Metalloproteases ('zincins'), catalytic domain"/>
    <property type="match status" value="1"/>
</dbReference>
<name>A0A7C2XS93_9BACT</name>
<keyword evidence="10 13" id="KW-0472">Membrane</keyword>
<evidence type="ECO:0000256" key="8">
    <source>
        <dbReference type="ARBA" id="ARBA00022989"/>
    </source>
</evidence>